<dbReference type="AlphaFoldDB" id="A0A9X1QSD0"/>
<proteinExistence type="predicted"/>
<feature type="transmembrane region" description="Helical" evidence="1">
    <location>
        <begin position="369"/>
        <end position="394"/>
    </location>
</feature>
<dbReference type="PANTHER" id="PTHR41771:SF1">
    <property type="entry name" value="MEMBRANE PROTEIN"/>
    <property type="match status" value="1"/>
</dbReference>
<evidence type="ECO:0000313" key="3">
    <source>
        <dbReference type="Proteomes" id="UP001139336"/>
    </source>
</evidence>
<keyword evidence="3" id="KW-1185">Reference proteome</keyword>
<keyword evidence="1" id="KW-1133">Transmembrane helix</keyword>
<evidence type="ECO:0000313" key="2">
    <source>
        <dbReference type="EMBL" id="MCF4007300.1"/>
    </source>
</evidence>
<feature type="transmembrane region" description="Helical" evidence="1">
    <location>
        <begin position="175"/>
        <end position="195"/>
    </location>
</feature>
<reference evidence="2" key="1">
    <citation type="submission" date="2022-01" db="EMBL/GenBank/DDBJ databases">
        <title>Corynebacterium sp. nov isolated from isolated from the feces of the greater white-fronted geese (Anser albifrons) at Poyang Lake, PR China.</title>
        <authorList>
            <person name="Liu Q."/>
        </authorList>
    </citation>
    <scope>NUCLEOTIDE SEQUENCE</scope>
    <source>
        <strain evidence="2">JCM 32435</strain>
    </source>
</reference>
<feature type="transmembrane region" description="Helical" evidence="1">
    <location>
        <begin position="271"/>
        <end position="289"/>
    </location>
</feature>
<name>A0A9X1QSD0_9CORY</name>
<sequence length="416" mass="43556">MGKHHSAAPAQRHWPRLLLTGFLIIVGVLTIIGVAREWPSSDPVNVAPEFTRTFSLNQEQVRGHVDLVEDGTCSSPSVGQAFDDGPVDPLETGGDTCQRAIVAIEEGPDAGKHTLLISSGMPGDPEFHEGSDIMMSTSGGSYAFSDDHRSTSLAVWLIIIAAAIIAFAAWRGVRALLGLVLTLVIVVVFLLPALLRGGNGLSLALVGGSLILYAVLFLVHGVSWKTASALGGTLVALGLSGLLAHWMIHSTAVRGLGSEDNLKILLYLPDVSVRGLMLCGFIIGALGVLNDVTIAQSSTVNELAALNPDSGPLRLFVGAMRVGRDHIASMIYTLVLSYTGATLPLLLLIRLSDRPLGQILSSDIVATEILRSGIGALALTLAVPLTTAIAALTVPAHAPASPRAATPPRTERSARQ</sequence>
<feature type="transmembrane region" description="Helical" evidence="1">
    <location>
        <begin position="330"/>
        <end position="349"/>
    </location>
</feature>
<feature type="transmembrane region" description="Helical" evidence="1">
    <location>
        <begin position="17"/>
        <end position="35"/>
    </location>
</feature>
<keyword evidence="1" id="KW-0812">Transmembrane</keyword>
<keyword evidence="1" id="KW-0472">Membrane</keyword>
<organism evidence="2 3">
    <name type="scientific">Corynebacterium uropygiale</name>
    <dbReference type="NCBI Taxonomy" id="1775911"/>
    <lineage>
        <taxon>Bacteria</taxon>
        <taxon>Bacillati</taxon>
        <taxon>Actinomycetota</taxon>
        <taxon>Actinomycetes</taxon>
        <taxon>Mycobacteriales</taxon>
        <taxon>Corynebacteriaceae</taxon>
        <taxon>Corynebacterium</taxon>
    </lineage>
</organism>
<evidence type="ECO:0000256" key="1">
    <source>
        <dbReference type="SAM" id="Phobius"/>
    </source>
</evidence>
<protein>
    <submittedName>
        <fullName evidence="2">YibE/F family protein</fullName>
    </submittedName>
</protein>
<feature type="transmembrane region" description="Helical" evidence="1">
    <location>
        <begin position="201"/>
        <end position="222"/>
    </location>
</feature>
<dbReference type="Pfam" id="PF07907">
    <property type="entry name" value="YibE_F"/>
    <property type="match status" value="1"/>
</dbReference>
<gene>
    <name evidence="2" type="ORF">L1O03_08955</name>
</gene>
<dbReference type="RefSeq" id="WP_236119438.1">
    <property type="nucleotide sequence ID" value="NZ_JAKGSI010000004.1"/>
</dbReference>
<dbReference type="Proteomes" id="UP001139336">
    <property type="component" value="Unassembled WGS sequence"/>
</dbReference>
<comment type="caution">
    <text evidence="2">The sequence shown here is derived from an EMBL/GenBank/DDBJ whole genome shotgun (WGS) entry which is preliminary data.</text>
</comment>
<feature type="transmembrane region" description="Helical" evidence="1">
    <location>
        <begin position="229"/>
        <end position="248"/>
    </location>
</feature>
<dbReference type="EMBL" id="JAKGSI010000004">
    <property type="protein sequence ID" value="MCF4007300.1"/>
    <property type="molecule type" value="Genomic_DNA"/>
</dbReference>
<dbReference type="InterPro" id="IPR012507">
    <property type="entry name" value="YibE_F"/>
</dbReference>
<dbReference type="PANTHER" id="PTHR41771">
    <property type="entry name" value="MEMBRANE PROTEIN-RELATED"/>
    <property type="match status" value="1"/>
</dbReference>
<accession>A0A9X1QSD0</accession>
<feature type="transmembrane region" description="Helical" evidence="1">
    <location>
        <begin position="153"/>
        <end position="170"/>
    </location>
</feature>